<reference evidence="1" key="1">
    <citation type="submission" date="2018-05" db="EMBL/GenBank/DDBJ databases">
        <authorList>
            <person name="Lanie J.A."/>
            <person name="Ng W.-L."/>
            <person name="Kazmierczak K.M."/>
            <person name="Andrzejewski T.M."/>
            <person name="Davidsen T.M."/>
            <person name="Wayne K.J."/>
            <person name="Tettelin H."/>
            <person name="Glass J.I."/>
            <person name="Rusch D."/>
            <person name="Podicherti R."/>
            <person name="Tsui H.-C.T."/>
            <person name="Winkler M.E."/>
        </authorList>
    </citation>
    <scope>NUCLEOTIDE SEQUENCE</scope>
</reference>
<dbReference type="EMBL" id="UINC01162446">
    <property type="protein sequence ID" value="SVD62203.1"/>
    <property type="molecule type" value="Genomic_DNA"/>
</dbReference>
<dbReference type="AlphaFoldDB" id="A0A382WU36"/>
<accession>A0A382WU36</accession>
<organism evidence="1">
    <name type="scientific">marine metagenome</name>
    <dbReference type="NCBI Taxonomy" id="408172"/>
    <lineage>
        <taxon>unclassified sequences</taxon>
        <taxon>metagenomes</taxon>
        <taxon>ecological metagenomes</taxon>
    </lineage>
</organism>
<protein>
    <submittedName>
        <fullName evidence="1">Uncharacterized protein</fullName>
    </submittedName>
</protein>
<proteinExistence type="predicted"/>
<evidence type="ECO:0000313" key="1">
    <source>
        <dbReference type="EMBL" id="SVD62203.1"/>
    </source>
</evidence>
<sequence length="67" mass="7435">MKYLLTIIVLSFSFASYYEIGDTVNVEEHLNHPIEICHGSDENNAGDVLSLSDNAGRITVIGLEIPW</sequence>
<gene>
    <name evidence="1" type="ORF">METZ01_LOCUS415057</name>
</gene>
<name>A0A382WU36_9ZZZZ</name>